<reference evidence="8" key="2">
    <citation type="submission" date="2022-01" db="EMBL/GenBank/DDBJ databases">
        <title>Novel bile acid biosynthetic pathways are enriched in the microbiome of centenarians.</title>
        <authorList>
            <person name="Sato Y."/>
            <person name="Atarashi K."/>
            <person name="Plichta R.D."/>
            <person name="Arai Y."/>
            <person name="Sasajima S."/>
            <person name="Kearney M.S."/>
            <person name="Suda W."/>
            <person name="Takeshita K."/>
            <person name="Sasaki T."/>
            <person name="Okamoto S."/>
            <person name="Skelly N.A."/>
            <person name="Okamura Y."/>
            <person name="Vlamakis H."/>
            <person name="Li Y."/>
            <person name="Tanoue T."/>
            <person name="Takei H."/>
            <person name="Nittono H."/>
            <person name="Narushima S."/>
            <person name="Irie J."/>
            <person name="Itoh H."/>
            <person name="Moriya K."/>
            <person name="Sugiura Y."/>
            <person name="Suematsu M."/>
            <person name="Moritoki N."/>
            <person name="Shibata S."/>
            <person name="Littman R.D."/>
            <person name="Fischbach A.M."/>
            <person name="Uwamino Y."/>
            <person name="Inoue T."/>
            <person name="Honda A."/>
            <person name="Hattori M."/>
            <person name="Murai T."/>
            <person name="Xavier J.R."/>
            <person name="Hirose N."/>
            <person name="Honda K."/>
        </authorList>
    </citation>
    <scope>NUCLEOTIDE SEQUENCE</scope>
    <source>
        <strain evidence="8">CE91-St7</strain>
    </source>
</reference>
<dbReference type="Proteomes" id="UP001055104">
    <property type="component" value="Unassembled WGS sequence"/>
</dbReference>
<proteinExistence type="inferred from homology"/>
<gene>
    <name evidence="8" type="ORF">CE91St7_20110</name>
    <name evidence="9" type="ORF">F2Y61_21820</name>
    <name evidence="10" type="ORF">RVH45_11965</name>
</gene>
<dbReference type="EMBL" id="JAWDEV010000010">
    <property type="protein sequence ID" value="MDU0270589.1"/>
    <property type="molecule type" value="Genomic_DNA"/>
</dbReference>
<feature type="domain" description="RagB/SusD" evidence="6">
    <location>
        <begin position="346"/>
        <end position="673"/>
    </location>
</feature>
<organism evidence="9 11">
    <name type="scientific">Phocaeicola dorei</name>
    <dbReference type="NCBI Taxonomy" id="357276"/>
    <lineage>
        <taxon>Bacteria</taxon>
        <taxon>Pseudomonadati</taxon>
        <taxon>Bacteroidota</taxon>
        <taxon>Bacteroidia</taxon>
        <taxon>Bacteroidales</taxon>
        <taxon>Bacteroidaceae</taxon>
        <taxon>Phocaeicola</taxon>
    </lineage>
</organism>
<evidence type="ECO:0000313" key="9">
    <source>
        <dbReference type="EMBL" id="KAA5379163.1"/>
    </source>
</evidence>
<sequence>MKKNTLYTILLTFVLGWGATSCNDFLDSEPLSKISPEQYFTDASHLQAYADKLYSDILPSHGKGMGLFSDAGTDNQVARSAEDRYGTGYWRVPNEDDDNWNFSRIYKINFFFDQVLPKFGENLDGTQNTITGTLEDIQHYIGEMYFLRASEYFKAYQKFGDFPIITRPLNDNKEELVEANKRSPRNEVARFILSDLDKAAALLEHKMMKTTRINKDVALLLKSRVALFEGTWLKYFKGSAFVPQGTNWPGASKEYNANYQYPLGNIDEEITWFLEQAMKASYEVAEKYKGKLTQNTGRLQQDANEPINPYYEMFAQEDLSAVPEVLLWRQYSQALSGHNTCLNAAMANASIGVTRGFVQNFLMNDGRPVYAHTSSYAEAGGDYKGDQNIADVRTNRDNRLTLFLKEPNQKNVLYFEYTQTSGGWEVEPLPQILNNDGLRHATTGYLFRKGASFHNSMRVDSKNSTACPSYRATEALLNYMEASYEHTGILDASAREYWMLLRQRAYINGPLENTINNTIMEKEAENDWAAYSGGKLIDATLYNIRRERRCEFLSEGLRYMDLCRWRSMDQWLTKKYLVEGFHLWNTPMENYYIDAQTGKSELVADRSDKANVSPQSISEYLCPFEISNEQKGAGGLVWHKAHYLYPLPIDQFQLTAPDNQTISDSPLYQNPYWPAVPDEGAEQ</sequence>
<dbReference type="AlphaFoldDB" id="A0A4R4I580"/>
<dbReference type="PROSITE" id="PS51257">
    <property type="entry name" value="PROKAR_LIPOPROTEIN"/>
    <property type="match status" value="1"/>
</dbReference>
<keyword evidence="5" id="KW-0998">Cell outer membrane</keyword>
<reference evidence="9 11" key="1">
    <citation type="journal article" date="2019" name="Nat. Med.">
        <title>A library of human gut bacterial isolates paired with longitudinal multiomics data enables mechanistic microbiome research.</title>
        <authorList>
            <person name="Poyet M."/>
            <person name="Groussin M."/>
            <person name="Gibbons S.M."/>
            <person name="Avila-Pacheco J."/>
            <person name="Jiang X."/>
            <person name="Kearney S.M."/>
            <person name="Perrotta A.R."/>
            <person name="Berdy B."/>
            <person name="Zhao S."/>
            <person name="Lieberman T.D."/>
            <person name="Swanson P.K."/>
            <person name="Smith M."/>
            <person name="Roesemann S."/>
            <person name="Alexander J.E."/>
            <person name="Rich S.A."/>
            <person name="Livny J."/>
            <person name="Vlamakis H."/>
            <person name="Clish C."/>
            <person name="Bullock K."/>
            <person name="Deik A."/>
            <person name="Scott J."/>
            <person name="Pierce K.A."/>
            <person name="Xavier R.J."/>
            <person name="Alm E.J."/>
        </authorList>
    </citation>
    <scope>NUCLEOTIDE SEQUENCE [LARGE SCALE GENOMIC DNA]</scope>
    <source>
        <strain evidence="9 11">BIOML-A5</strain>
    </source>
</reference>
<evidence type="ECO:0000256" key="3">
    <source>
        <dbReference type="ARBA" id="ARBA00022729"/>
    </source>
</evidence>
<dbReference type="Proteomes" id="UP001181086">
    <property type="component" value="Unassembled WGS sequence"/>
</dbReference>
<dbReference type="Pfam" id="PF07980">
    <property type="entry name" value="SusD_RagB"/>
    <property type="match status" value="1"/>
</dbReference>
<evidence type="ECO:0000256" key="1">
    <source>
        <dbReference type="ARBA" id="ARBA00004442"/>
    </source>
</evidence>
<dbReference type="InterPro" id="IPR011990">
    <property type="entry name" value="TPR-like_helical_dom_sf"/>
</dbReference>
<accession>A0A4R4I580</accession>
<evidence type="ECO:0000313" key="10">
    <source>
        <dbReference type="EMBL" id="MDU0270589.1"/>
    </source>
</evidence>
<comment type="subcellular location">
    <subcellularLocation>
        <location evidence="1">Cell outer membrane</location>
    </subcellularLocation>
</comment>
<protein>
    <submittedName>
        <fullName evidence="9">RagB/SusD family nutrient uptake outer membrane protein</fullName>
    </submittedName>
    <submittedName>
        <fullName evidence="8">Starch-binding protein</fullName>
    </submittedName>
</protein>
<dbReference type="SUPFAM" id="SSF48452">
    <property type="entry name" value="TPR-like"/>
    <property type="match status" value="1"/>
</dbReference>
<dbReference type="EMBL" id="BQOB01000001">
    <property type="protein sequence ID" value="GKH81127.1"/>
    <property type="molecule type" value="Genomic_DNA"/>
</dbReference>
<evidence type="ECO:0000259" key="7">
    <source>
        <dbReference type="Pfam" id="PF14322"/>
    </source>
</evidence>
<evidence type="ECO:0000313" key="8">
    <source>
        <dbReference type="EMBL" id="GKH81127.1"/>
    </source>
</evidence>
<keyword evidence="3" id="KW-0732">Signal</keyword>
<dbReference type="Gene3D" id="1.25.40.390">
    <property type="match status" value="1"/>
</dbReference>
<name>A0A4R4I580_9BACT</name>
<evidence type="ECO:0000256" key="2">
    <source>
        <dbReference type="ARBA" id="ARBA00006275"/>
    </source>
</evidence>
<evidence type="ECO:0000259" key="6">
    <source>
        <dbReference type="Pfam" id="PF07980"/>
    </source>
</evidence>
<dbReference type="InterPro" id="IPR012944">
    <property type="entry name" value="SusD_RagB_dom"/>
</dbReference>
<evidence type="ECO:0000256" key="5">
    <source>
        <dbReference type="ARBA" id="ARBA00023237"/>
    </source>
</evidence>
<dbReference type="InterPro" id="IPR033985">
    <property type="entry name" value="SusD-like_N"/>
</dbReference>
<dbReference type="Pfam" id="PF14322">
    <property type="entry name" value="SusD-like_3"/>
    <property type="match status" value="1"/>
</dbReference>
<reference evidence="10" key="3">
    <citation type="submission" date="2023-10" db="EMBL/GenBank/DDBJ databases">
        <title>Genome of Potential pathogenic bacteria in Crohn's disease.</title>
        <authorList>
            <person name="Rodriguez-Palacios A."/>
        </authorList>
    </citation>
    <scope>NUCLEOTIDE SEQUENCE</scope>
    <source>
        <strain evidence="10">CavFT-hAR62</strain>
    </source>
</reference>
<dbReference type="GO" id="GO:0009279">
    <property type="term" value="C:cell outer membrane"/>
    <property type="evidence" value="ECO:0007669"/>
    <property type="project" value="UniProtKB-SubCell"/>
</dbReference>
<dbReference type="KEGG" id="bdo:EL88_19450"/>
<evidence type="ECO:0000256" key="4">
    <source>
        <dbReference type="ARBA" id="ARBA00023136"/>
    </source>
</evidence>
<comment type="similarity">
    <text evidence="2">Belongs to the SusD family.</text>
</comment>
<evidence type="ECO:0000313" key="11">
    <source>
        <dbReference type="Proteomes" id="UP000347681"/>
    </source>
</evidence>
<feature type="domain" description="SusD-like N-terminal" evidence="7">
    <location>
        <begin position="24"/>
        <end position="227"/>
    </location>
</feature>
<comment type="caution">
    <text evidence="9">The sequence shown here is derived from an EMBL/GenBank/DDBJ whole genome shotgun (WGS) entry which is preliminary data.</text>
</comment>
<dbReference type="EMBL" id="VVZB01000024">
    <property type="protein sequence ID" value="KAA5379163.1"/>
    <property type="molecule type" value="Genomic_DNA"/>
</dbReference>
<keyword evidence="4" id="KW-0472">Membrane</keyword>
<dbReference type="Proteomes" id="UP000347681">
    <property type="component" value="Unassembled WGS sequence"/>
</dbReference>
<dbReference type="RefSeq" id="WP_038612593.1">
    <property type="nucleotide sequence ID" value="NZ_BAABYF010000001.1"/>
</dbReference>